<protein>
    <recommendedName>
        <fullName evidence="3">SmpA / OmlA family protein</fullName>
    </recommendedName>
</protein>
<evidence type="ECO:0008006" key="3">
    <source>
        <dbReference type="Google" id="ProtNLM"/>
    </source>
</evidence>
<dbReference type="RefSeq" id="WP_072303024.1">
    <property type="nucleotide sequence ID" value="NZ_FPIY01000002.1"/>
</dbReference>
<reference evidence="2" key="1">
    <citation type="submission" date="2016-11" db="EMBL/GenBank/DDBJ databases">
        <authorList>
            <person name="Varghese N."/>
            <person name="Submissions S."/>
        </authorList>
    </citation>
    <scope>NUCLEOTIDE SEQUENCE [LARGE SCALE GENOMIC DNA]</scope>
    <source>
        <strain evidence="2">DSM 24786</strain>
    </source>
</reference>
<dbReference type="AlphaFoldDB" id="A0A1K1NSV8"/>
<keyword evidence="2" id="KW-1185">Reference proteome</keyword>
<sequence>MINKIKLEGKSKDEILNLFGQPTKGGITDVWTYKISSKLANENIDSTVVIYFDPENGEVVLSETEEIAS</sequence>
<proteinExistence type="predicted"/>
<dbReference type="EMBL" id="FPIY01000002">
    <property type="protein sequence ID" value="SFW38331.1"/>
    <property type="molecule type" value="Genomic_DNA"/>
</dbReference>
<evidence type="ECO:0000313" key="1">
    <source>
        <dbReference type="EMBL" id="SFW38331.1"/>
    </source>
</evidence>
<dbReference type="OrthoDB" id="1451959at2"/>
<organism evidence="1 2">
    <name type="scientific">Cellulophaga fucicola</name>
    <dbReference type="NCBI Taxonomy" id="76595"/>
    <lineage>
        <taxon>Bacteria</taxon>
        <taxon>Pseudomonadati</taxon>
        <taxon>Bacteroidota</taxon>
        <taxon>Flavobacteriia</taxon>
        <taxon>Flavobacteriales</taxon>
        <taxon>Flavobacteriaceae</taxon>
        <taxon>Cellulophaga</taxon>
    </lineage>
</organism>
<accession>A0A1K1NSV8</accession>
<evidence type="ECO:0000313" key="2">
    <source>
        <dbReference type="Proteomes" id="UP000183257"/>
    </source>
</evidence>
<gene>
    <name evidence="1" type="ORF">SAMN05660313_01337</name>
</gene>
<dbReference type="Proteomes" id="UP000183257">
    <property type="component" value="Unassembled WGS sequence"/>
</dbReference>
<name>A0A1K1NSV8_9FLAO</name>